<keyword evidence="2" id="KW-1185">Reference proteome</keyword>
<dbReference type="Proteomes" id="UP001056120">
    <property type="component" value="Linkage Group LG18"/>
</dbReference>
<name>A0ACB9EC38_9ASTR</name>
<reference evidence="2" key="1">
    <citation type="journal article" date="2022" name="Mol. Ecol. Resour.">
        <title>The genomes of chicory, endive, great burdock and yacon provide insights into Asteraceae palaeo-polyploidization history and plant inulin production.</title>
        <authorList>
            <person name="Fan W."/>
            <person name="Wang S."/>
            <person name="Wang H."/>
            <person name="Wang A."/>
            <person name="Jiang F."/>
            <person name="Liu H."/>
            <person name="Zhao H."/>
            <person name="Xu D."/>
            <person name="Zhang Y."/>
        </authorList>
    </citation>
    <scope>NUCLEOTIDE SEQUENCE [LARGE SCALE GENOMIC DNA]</scope>
    <source>
        <strain evidence="2">cv. Yunnan</strain>
    </source>
</reference>
<evidence type="ECO:0000313" key="1">
    <source>
        <dbReference type="EMBL" id="KAI3756593.1"/>
    </source>
</evidence>
<dbReference type="EMBL" id="CM042035">
    <property type="protein sequence ID" value="KAI3756593.1"/>
    <property type="molecule type" value="Genomic_DNA"/>
</dbReference>
<protein>
    <submittedName>
        <fullName evidence="1">Uncharacterized protein</fullName>
    </submittedName>
</protein>
<sequence length="192" mass="19231">MAMKSIFLITVLVLVLVATQAEAQILPPIRIPPLPIPPIGIPPLPIPPVGVPPVGVPPLGVPPAGVPPIGVGGLLNISGIVSCSVNASVNGTTPPPPFPNATVELSCDGTVLASATTNQSGAFTISVNALQIPTILTSSCKLVVATPLSTCNATLPSTGSLQAPLQIVRNVVNGVLTVTALIPQLFVFLGAS</sequence>
<evidence type="ECO:0000313" key="2">
    <source>
        <dbReference type="Proteomes" id="UP001056120"/>
    </source>
</evidence>
<accession>A0ACB9EC38</accession>
<comment type="caution">
    <text evidence="1">The sequence shown here is derived from an EMBL/GenBank/DDBJ whole genome shotgun (WGS) entry which is preliminary data.</text>
</comment>
<proteinExistence type="predicted"/>
<reference evidence="1 2" key="2">
    <citation type="journal article" date="2022" name="Mol. Ecol. Resour.">
        <title>The genomes of chicory, endive, great burdock and yacon provide insights into Asteraceae paleo-polyploidization history and plant inulin production.</title>
        <authorList>
            <person name="Fan W."/>
            <person name="Wang S."/>
            <person name="Wang H."/>
            <person name="Wang A."/>
            <person name="Jiang F."/>
            <person name="Liu H."/>
            <person name="Zhao H."/>
            <person name="Xu D."/>
            <person name="Zhang Y."/>
        </authorList>
    </citation>
    <scope>NUCLEOTIDE SEQUENCE [LARGE SCALE GENOMIC DNA]</scope>
    <source>
        <strain evidence="2">cv. Yunnan</strain>
        <tissue evidence="1">Leaves</tissue>
    </source>
</reference>
<organism evidence="1 2">
    <name type="scientific">Smallanthus sonchifolius</name>
    <dbReference type="NCBI Taxonomy" id="185202"/>
    <lineage>
        <taxon>Eukaryota</taxon>
        <taxon>Viridiplantae</taxon>
        <taxon>Streptophyta</taxon>
        <taxon>Embryophyta</taxon>
        <taxon>Tracheophyta</taxon>
        <taxon>Spermatophyta</taxon>
        <taxon>Magnoliopsida</taxon>
        <taxon>eudicotyledons</taxon>
        <taxon>Gunneridae</taxon>
        <taxon>Pentapetalae</taxon>
        <taxon>asterids</taxon>
        <taxon>campanulids</taxon>
        <taxon>Asterales</taxon>
        <taxon>Asteraceae</taxon>
        <taxon>Asteroideae</taxon>
        <taxon>Heliantheae alliance</taxon>
        <taxon>Millerieae</taxon>
        <taxon>Smallanthus</taxon>
    </lineage>
</organism>
<gene>
    <name evidence="1" type="ORF">L1987_56415</name>
</gene>